<keyword evidence="6" id="KW-0145">Chemotaxis</keyword>
<dbReference type="Gene3D" id="3.30.70.1110">
    <property type="entry name" value="Histidine kinase CheA-like, P2 response regulator-binding domain"/>
    <property type="match status" value="1"/>
</dbReference>
<dbReference type="InterPro" id="IPR005467">
    <property type="entry name" value="His_kinase_dom"/>
</dbReference>
<feature type="compositionally biased region" description="Polar residues" evidence="16">
    <location>
        <begin position="259"/>
        <end position="279"/>
    </location>
</feature>
<keyword evidence="12" id="KW-0902">Two-component regulatory system</keyword>
<dbReference type="Gene3D" id="3.30.565.10">
    <property type="entry name" value="Histidine kinase-like ATPase, C-terminal domain"/>
    <property type="match status" value="1"/>
</dbReference>
<dbReference type="CDD" id="cd00088">
    <property type="entry name" value="HPT"/>
    <property type="match status" value="1"/>
</dbReference>
<dbReference type="InterPro" id="IPR037006">
    <property type="entry name" value="CheA-like_homodim_sf"/>
</dbReference>
<dbReference type="PROSITE" id="PS50851">
    <property type="entry name" value="CHEW"/>
    <property type="match status" value="1"/>
</dbReference>
<dbReference type="CDD" id="cd00731">
    <property type="entry name" value="CheA_reg"/>
    <property type="match status" value="1"/>
</dbReference>
<feature type="domain" description="HPt" evidence="19">
    <location>
        <begin position="1"/>
        <end position="101"/>
    </location>
</feature>
<protein>
    <recommendedName>
        <fullName evidence="4">Chemotaxis protein CheA</fullName>
        <ecNumber evidence="3">2.7.13.3</ecNumber>
    </recommendedName>
</protein>
<accession>A0A7Y0EF81</accession>
<dbReference type="PROSITE" id="PS50894">
    <property type="entry name" value="HPT"/>
    <property type="match status" value="1"/>
</dbReference>
<dbReference type="Pfam" id="PF02895">
    <property type="entry name" value="H-kinase_dim"/>
    <property type="match status" value="1"/>
</dbReference>
<dbReference type="InterPro" id="IPR004358">
    <property type="entry name" value="Sig_transdc_His_kin-like_C"/>
</dbReference>
<dbReference type="SUPFAM" id="SSF50341">
    <property type="entry name" value="CheW-like"/>
    <property type="match status" value="1"/>
</dbReference>
<keyword evidence="11" id="KW-0067">ATP-binding</keyword>
<dbReference type="EMBL" id="JABBNI010000012">
    <property type="protein sequence ID" value="NMM62308.1"/>
    <property type="molecule type" value="Genomic_DNA"/>
</dbReference>
<evidence type="ECO:0000256" key="1">
    <source>
        <dbReference type="ARBA" id="ARBA00000085"/>
    </source>
</evidence>
<dbReference type="InterPro" id="IPR004105">
    <property type="entry name" value="CheA-like_dim"/>
</dbReference>
<feature type="region of interest" description="Disordered" evidence="16">
    <location>
        <begin position="255"/>
        <end position="304"/>
    </location>
</feature>
<dbReference type="Pfam" id="PF07194">
    <property type="entry name" value="P2"/>
    <property type="match status" value="1"/>
</dbReference>
<comment type="caution">
    <text evidence="20">The sequence shown here is derived from an EMBL/GenBank/DDBJ whole genome shotgun (WGS) entry which is preliminary data.</text>
</comment>
<dbReference type="SMART" id="SM00260">
    <property type="entry name" value="CheW"/>
    <property type="match status" value="1"/>
</dbReference>
<dbReference type="InterPro" id="IPR037052">
    <property type="entry name" value="CheA-like_P2_sf"/>
</dbReference>
<dbReference type="CDD" id="cd16916">
    <property type="entry name" value="HATPase_CheA-like"/>
    <property type="match status" value="1"/>
</dbReference>
<dbReference type="Gene3D" id="2.30.30.40">
    <property type="entry name" value="SH3 Domains"/>
    <property type="match status" value="1"/>
</dbReference>
<dbReference type="InterPro" id="IPR036641">
    <property type="entry name" value="HPT_dom_sf"/>
</dbReference>
<feature type="domain" description="Histidine kinase" evidence="17">
    <location>
        <begin position="349"/>
        <end position="553"/>
    </location>
</feature>
<reference evidence="20 21" key="2">
    <citation type="submission" date="2020-06" db="EMBL/GenBank/DDBJ databases">
        <title>Complete Genome Sequence of Clostridium muelleri sp. nov. P21T, an Acid-Alcohol Producing Acetogen Isolated from Old Hay.</title>
        <authorList>
            <person name="Duncan K.E."/>
            <person name="Tanner R.S."/>
        </authorList>
    </citation>
    <scope>NUCLEOTIDE SEQUENCE [LARGE SCALE GENOMIC DNA]</scope>
    <source>
        <strain evidence="20 21">P21</strain>
    </source>
</reference>
<organism evidence="20 21">
    <name type="scientific">Clostridium muellerianum</name>
    <dbReference type="NCBI Taxonomy" id="2716538"/>
    <lineage>
        <taxon>Bacteria</taxon>
        <taxon>Bacillati</taxon>
        <taxon>Bacillota</taxon>
        <taxon>Clostridia</taxon>
        <taxon>Eubacteriales</taxon>
        <taxon>Clostridiaceae</taxon>
        <taxon>Clostridium</taxon>
    </lineage>
</organism>
<keyword evidence="9" id="KW-0547">Nucleotide-binding</keyword>
<evidence type="ECO:0000256" key="15">
    <source>
        <dbReference type="SAM" id="Coils"/>
    </source>
</evidence>
<feature type="compositionally biased region" description="Basic and acidic residues" evidence="16">
    <location>
        <begin position="280"/>
        <end position="298"/>
    </location>
</feature>
<dbReference type="SMART" id="SM01231">
    <property type="entry name" value="H-kinase_dim"/>
    <property type="match status" value="1"/>
</dbReference>
<evidence type="ECO:0000256" key="7">
    <source>
        <dbReference type="ARBA" id="ARBA00022553"/>
    </source>
</evidence>
<evidence type="ECO:0000256" key="10">
    <source>
        <dbReference type="ARBA" id="ARBA00022777"/>
    </source>
</evidence>
<dbReference type="Pfam" id="PF01627">
    <property type="entry name" value="Hpt"/>
    <property type="match status" value="1"/>
</dbReference>
<evidence type="ECO:0000256" key="2">
    <source>
        <dbReference type="ARBA" id="ARBA00004496"/>
    </source>
</evidence>
<dbReference type="InterPro" id="IPR035891">
    <property type="entry name" value="CheY-binding_CheA"/>
</dbReference>
<dbReference type="SUPFAM" id="SSF55874">
    <property type="entry name" value="ATPase domain of HSP90 chaperone/DNA topoisomerase II/histidine kinase"/>
    <property type="match status" value="1"/>
</dbReference>
<keyword evidence="7 14" id="KW-0597">Phosphoprotein</keyword>
<dbReference type="Gene3D" id="1.10.287.560">
    <property type="entry name" value="Histidine kinase CheA-like, homodimeric domain"/>
    <property type="match status" value="1"/>
</dbReference>
<feature type="domain" description="CheW-like" evidence="18">
    <location>
        <begin position="555"/>
        <end position="688"/>
    </location>
</feature>
<dbReference type="GO" id="GO:0006935">
    <property type="term" value="P:chemotaxis"/>
    <property type="evidence" value="ECO:0007669"/>
    <property type="project" value="UniProtKB-KW"/>
</dbReference>
<reference evidence="20 21" key="1">
    <citation type="submission" date="2020-04" db="EMBL/GenBank/DDBJ databases">
        <authorList>
            <person name="Doyle D.A."/>
        </authorList>
    </citation>
    <scope>NUCLEOTIDE SEQUENCE [LARGE SCALE GENOMIC DNA]</scope>
    <source>
        <strain evidence="20 21">P21</strain>
    </source>
</reference>
<dbReference type="InterPro" id="IPR010808">
    <property type="entry name" value="CheA_P2-bd"/>
</dbReference>
<evidence type="ECO:0000256" key="11">
    <source>
        <dbReference type="ARBA" id="ARBA00022840"/>
    </source>
</evidence>
<dbReference type="InterPro" id="IPR008207">
    <property type="entry name" value="Sig_transdc_His_kin_Hpt_dom"/>
</dbReference>
<dbReference type="Gene3D" id="1.20.120.160">
    <property type="entry name" value="HPT domain"/>
    <property type="match status" value="1"/>
</dbReference>
<comment type="subcellular location">
    <subcellularLocation>
        <location evidence="2">Cytoplasm</location>
    </subcellularLocation>
</comment>
<dbReference type="PANTHER" id="PTHR43395:SF10">
    <property type="entry name" value="CHEMOTAXIS PROTEIN CHEA"/>
    <property type="match status" value="1"/>
</dbReference>
<feature type="modified residue" description="Phosphohistidine" evidence="14">
    <location>
        <position position="42"/>
    </location>
</feature>
<dbReference type="InterPro" id="IPR051315">
    <property type="entry name" value="Bact_Chemotaxis_CheA"/>
</dbReference>
<dbReference type="AlphaFoldDB" id="A0A7Y0EF81"/>
<dbReference type="PANTHER" id="PTHR43395">
    <property type="entry name" value="SENSOR HISTIDINE KINASE CHEA"/>
    <property type="match status" value="1"/>
</dbReference>
<evidence type="ECO:0000256" key="3">
    <source>
        <dbReference type="ARBA" id="ARBA00012438"/>
    </source>
</evidence>
<dbReference type="InterPro" id="IPR036097">
    <property type="entry name" value="HisK_dim/P_sf"/>
</dbReference>
<evidence type="ECO:0000313" key="20">
    <source>
        <dbReference type="EMBL" id="NMM62308.1"/>
    </source>
</evidence>
<dbReference type="SMART" id="SM00387">
    <property type="entry name" value="HATPase_c"/>
    <property type="match status" value="1"/>
</dbReference>
<feature type="coiled-coil region" evidence="15">
    <location>
        <begin position="6"/>
        <end position="33"/>
    </location>
</feature>
<dbReference type="InterPro" id="IPR002545">
    <property type="entry name" value="CheW-lke_dom"/>
</dbReference>
<evidence type="ECO:0000313" key="21">
    <source>
        <dbReference type="Proteomes" id="UP000537131"/>
    </source>
</evidence>
<comment type="function">
    <text evidence="13">Involved in the transmission of sensory signals from the chemoreceptors to the flagellar motors. CheA is autophosphorylated; it can transfer its phosphate group to either CheB or CheY.</text>
</comment>
<dbReference type="RefSeq" id="WP_169297008.1">
    <property type="nucleotide sequence ID" value="NZ_JABBNI010000012.1"/>
</dbReference>
<comment type="catalytic activity">
    <reaction evidence="1">
        <text>ATP + protein L-histidine = ADP + protein N-phospho-L-histidine.</text>
        <dbReference type="EC" id="2.7.13.3"/>
    </reaction>
</comment>
<evidence type="ECO:0000256" key="5">
    <source>
        <dbReference type="ARBA" id="ARBA00022490"/>
    </source>
</evidence>
<dbReference type="PROSITE" id="PS50109">
    <property type="entry name" value="HIS_KIN"/>
    <property type="match status" value="1"/>
</dbReference>
<dbReference type="Proteomes" id="UP000537131">
    <property type="component" value="Unassembled WGS sequence"/>
</dbReference>
<gene>
    <name evidence="20" type="ORF">HBE96_06325</name>
</gene>
<evidence type="ECO:0000256" key="6">
    <source>
        <dbReference type="ARBA" id="ARBA00022500"/>
    </source>
</evidence>
<dbReference type="FunFam" id="3.30.565.10:FF:000016">
    <property type="entry name" value="Chemotaxis protein CheA, putative"/>
    <property type="match status" value="1"/>
</dbReference>
<keyword evidence="10" id="KW-0418">Kinase</keyword>
<evidence type="ECO:0000259" key="17">
    <source>
        <dbReference type="PROSITE" id="PS50109"/>
    </source>
</evidence>
<dbReference type="PRINTS" id="PR00344">
    <property type="entry name" value="BCTRLSENSOR"/>
</dbReference>
<dbReference type="SUPFAM" id="SSF47384">
    <property type="entry name" value="Homodimeric domain of signal transducing histidine kinase"/>
    <property type="match status" value="1"/>
</dbReference>
<dbReference type="GO" id="GO:0005524">
    <property type="term" value="F:ATP binding"/>
    <property type="evidence" value="ECO:0007669"/>
    <property type="project" value="UniProtKB-KW"/>
</dbReference>
<dbReference type="SUPFAM" id="SSF55052">
    <property type="entry name" value="CheY-binding domain of CheA"/>
    <property type="match status" value="1"/>
</dbReference>
<keyword evidence="21" id="KW-1185">Reference proteome</keyword>
<dbReference type="EC" id="2.7.13.3" evidence="3"/>
<keyword evidence="5" id="KW-0963">Cytoplasm</keyword>
<evidence type="ECO:0000256" key="13">
    <source>
        <dbReference type="ARBA" id="ARBA00035100"/>
    </source>
</evidence>
<keyword evidence="8" id="KW-0808">Transferase</keyword>
<dbReference type="InterPro" id="IPR003594">
    <property type="entry name" value="HATPase_dom"/>
</dbReference>
<evidence type="ECO:0000256" key="16">
    <source>
        <dbReference type="SAM" id="MobiDB-lite"/>
    </source>
</evidence>
<evidence type="ECO:0000256" key="8">
    <source>
        <dbReference type="ARBA" id="ARBA00022679"/>
    </source>
</evidence>
<name>A0A7Y0EF81_9CLOT</name>
<dbReference type="SUPFAM" id="SSF47226">
    <property type="entry name" value="Histidine-containing phosphotransfer domain, HPT domain"/>
    <property type="match status" value="1"/>
</dbReference>
<evidence type="ECO:0000256" key="12">
    <source>
        <dbReference type="ARBA" id="ARBA00023012"/>
    </source>
</evidence>
<dbReference type="SMART" id="SM00073">
    <property type="entry name" value="HPT"/>
    <property type="match status" value="1"/>
</dbReference>
<evidence type="ECO:0000256" key="14">
    <source>
        <dbReference type="PROSITE-ProRule" id="PRU00110"/>
    </source>
</evidence>
<evidence type="ECO:0000259" key="18">
    <source>
        <dbReference type="PROSITE" id="PS50851"/>
    </source>
</evidence>
<dbReference type="GO" id="GO:0000155">
    <property type="term" value="F:phosphorelay sensor kinase activity"/>
    <property type="evidence" value="ECO:0007669"/>
    <property type="project" value="InterPro"/>
</dbReference>
<proteinExistence type="predicted"/>
<keyword evidence="15" id="KW-0175">Coiled coil</keyword>
<evidence type="ECO:0000259" key="19">
    <source>
        <dbReference type="PROSITE" id="PS50894"/>
    </source>
</evidence>
<dbReference type="Pfam" id="PF02518">
    <property type="entry name" value="HATPase_c"/>
    <property type="match status" value="1"/>
</dbReference>
<dbReference type="InterPro" id="IPR036061">
    <property type="entry name" value="CheW-like_dom_sf"/>
</dbReference>
<evidence type="ECO:0000256" key="4">
    <source>
        <dbReference type="ARBA" id="ARBA00021495"/>
    </source>
</evidence>
<sequence length="688" mass="77909">MLDMFLFETNQLIEQLEEIIIRCEKEKKLQDEDINEIFRIMHTIKGSSAMMMFNNISVLAHSLEDVFFFIRENKNTVIDFEKLSELVLSGIDFIKNEIDKLENSDEADGVSDSLVESIKMHLSIMKSNENQDQNQENETDLQKAQEDKTQYYIGFCKNESLNVNATKYSVLILFEEDCEMENIRAYTVWHNIKDITTEIYYFPEDIMDNNDSADIIKKDGFLMYFATDKSRIEVEALLNQTAFVRSMEINEIDEYPEQITDSVQTEDTSVGNEDTSISNSEEKSYEPEHDNKNNENKSKTSKQQSIISVNISKLDMLMDLVGEIVISEAMVTRNPEIEALQLDGFNKAARQLRKLTNELQDIVMSIRMVPVSMTFHKMNRIVRDMSKKLNKEVELEIIGEETEVDKNIIDHLSDPLMHLIRNSLDHGLEDKETRIKNGKDEKGKITLEARSEGGDVWIVVKDDGKGMDRKKILKKAKENGLLTKNENELTDKEVFSFILLPGFSTKEKVTEFSGRGVGMDVVKKNLESIGGTISIDSTLGKGTTMVIKIPLTLAIIDGMEIAVGKTKYTVPTTSIRESFKPSAKDVTEDCDGNEIIMIRGQCYPVLRIHRAFNIQTETTSIEDGIMVMVDGDSKSACIFADKLLGEQQVVVKALPKYIKKVQGIAGCTILGDGSISLIIDVNGILEKL</sequence>
<dbReference type="InterPro" id="IPR036890">
    <property type="entry name" value="HATPase_C_sf"/>
</dbReference>
<dbReference type="Pfam" id="PF01584">
    <property type="entry name" value="CheW"/>
    <property type="match status" value="1"/>
</dbReference>
<dbReference type="GO" id="GO:0005737">
    <property type="term" value="C:cytoplasm"/>
    <property type="evidence" value="ECO:0007669"/>
    <property type="project" value="UniProtKB-SubCell"/>
</dbReference>
<evidence type="ECO:0000256" key="9">
    <source>
        <dbReference type="ARBA" id="ARBA00022741"/>
    </source>
</evidence>